<dbReference type="InterPro" id="IPR036961">
    <property type="entry name" value="Kinesin_motor_dom_sf"/>
</dbReference>
<organism evidence="10">
    <name type="scientific">Cacopsylla melanoneura</name>
    <dbReference type="NCBI Taxonomy" id="428564"/>
    <lineage>
        <taxon>Eukaryota</taxon>
        <taxon>Metazoa</taxon>
        <taxon>Ecdysozoa</taxon>
        <taxon>Arthropoda</taxon>
        <taxon>Hexapoda</taxon>
        <taxon>Insecta</taxon>
        <taxon>Pterygota</taxon>
        <taxon>Neoptera</taxon>
        <taxon>Paraneoptera</taxon>
        <taxon>Hemiptera</taxon>
        <taxon>Sternorrhyncha</taxon>
        <taxon>Psylloidea</taxon>
        <taxon>Psyllidae</taxon>
        <taxon>Psyllinae</taxon>
        <taxon>Cacopsylla</taxon>
    </lineage>
</organism>
<name>A0A8D8Q239_9HEMI</name>
<feature type="region of interest" description="Disordered" evidence="8">
    <location>
        <begin position="682"/>
        <end position="768"/>
    </location>
</feature>
<feature type="coiled-coil region" evidence="7">
    <location>
        <begin position="554"/>
        <end position="670"/>
    </location>
</feature>
<dbReference type="PROSITE" id="PS50067">
    <property type="entry name" value="KINESIN_MOTOR_2"/>
    <property type="match status" value="1"/>
</dbReference>
<feature type="binding site" evidence="5">
    <location>
        <begin position="111"/>
        <end position="118"/>
    </location>
    <ligand>
        <name>ATP</name>
        <dbReference type="ChEBI" id="CHEBI:30616"/>
    </ligand>
</feature>
<keyword evidence="7" id="KW-0175">Coiled coil</keyword>
<dbReference type="InterPro" id="IPR001752">
    <property type="entry name" value="Kinesin_motor_dom"/>
</dbReference>
<feature type="region of interest" description="Disordered" evidence="8">
    <location>
        <begin position="187"/>
        <end position="207"/>
    </location>
</feature>
<dbReference type="EMBL" id="HBUF01053191">
    <property type="protein sequence ID" value="CAG6622718.1"/>
    <property type="molecule type" value="Transcribed_RNA"/>
</dbReference>
<dbReference type="SMART" id="SM00129">
    <property type="entry name" value="KISc"/>
    <property type="match status" value="1"/>
</dbReference>
<dbReference type="Gene3D" id="2.60.40.4330">
    <property type="entry name" value="Kinesin-like protein Kif23, Arf6-interacting domain"/>
    <property type="match status" value="1"/>
</dbReference>
<dbReference type="InterPro" id="IPR027640">
    <property type="entry name" value="Kinesin-like_fam"/>
</dbReference>
<dbReference type="GO" id="GO:0005874">
    <property type="term" value="C:microtubule"/>
    <property type="evidence" value="ECO:0007669"/>
    <property type="project" value="UniProtKB-KW"/>
</dbReference>
<dbReference type="GO" id="GO:0051256">
    <property type="term" value="P:mitotic spindle midzone assembly"/>
    <property type="evidence" value="ECO:0007669"/>
    <property type="project" value="TreeGrafter"/>
</dbReference>
<dbReference type="GO" id="GO:0005524">
    <property type="term" value="F:ATP binding"/>
    <property type="evidence" value="ECO:0007669"/>
    <property type="project" value="UniProtKB-UniRule"/>
</dbReference>
<feature type="domain" description="Kinesin motor" evidence="9">
    <location>
        <begin position="24"/>
        <end position="445"/>
    </location>
</feature>
<sequence length="892" mass="100219">MAAAKVGKTPRKVPSNQNTSNADPLQVYCRIKPLCSKDDELSCITIVSDSTIQLTPPDGCNPRSFNNKEVQYVFKKVFNEDISQKQIYTEVAQPLVANLIHGKNGLLLTYGVTGSGKTYTMTGSHSDGGIMVRCIDVLFNSMGKYQPRKRTFRPDKMNGFEVQSQADVLLHQQADMNNELIRQRTDLRTPGRGLRRNKSDPEMEPRVKDLSQVDDIDEDNVYSVFVSYIEIYNNYVHDLLEDDVNNGFGNNAGTKVNGRLIREDGDKNMYVHGANEIEVMSPEEAFQLFNKGQAKKRMGKTGCNKESSRSHSVFIIRLVQAPLDLEGETPLQDKRAMVVSQLCLVDLAGSERSARTQASSERSTEAGFINKSLMTLRTCLEVLRENQLNGSNKIPPYRDSKLTHLFKSYFSGEGHVRMIVCVNPSVEDYDENLAVMKFAEMSQEVQINKPLPTRLDFGLTPGRRRLNEATKNMRHILNEKKMETASSVAMASCGAMPLIDSGPLYSFPPFPRFDCLGYESRNQDLLVYLQARREKELELIADVEIKTSDFRRDLVKLEDRNRTMETEREMYIEQRDVYKDKLSGAQARVVELESRASTLTIKMEAERRAKDNAEKELDKCKATIERLKVMKERSEEKTKVTKTKLSAKFQNKMNQQAKSYEQQLKHNEKKVIRKVRNLIDSQLPDTSSLSSDSDRGSTAPVPTPRSLTSSGINTARTTRSGKSGEATMATPHVTTRRAPFSSMNTTNNTRRRSRSAGPPTGGGGWLHHTPGQVHLNSPHGTVFQPTGWGKRKSIAQLTDVKDIIDPKVAKYSLMTQEPTEDGDIETHLLKGDVLQTVGGGAQVVFNELETLRQTSPLCSPVKHRIAAFNARSTEDLENRCQMGLEGHTKKKK</sequence>
<keyword evidence="4" id="KW-0963">Cytoplasm</keyword>
<evidence type="ECO:0000256" key="6">
    <source>
        <dbReference type="RuleBase" id="RU000394"/>
    </source>
</evidence>
<dbReference type="InterPro" id="IPR038105">
    <property type="entry name" value="Kif23_Arf-bd_sf"/>
</dbReference>
<evidence type="ECO:0000256" key="3">
    <source>
        <dbReference type="ARBA" id="ARBA00022840"/>
    </source>
</evidence>
<keyword evidence="5 6" id="KW-0505">Motor protein</keyword>
<keyword evidence="4" id="KW-0206">Cytoskeleton</keyword>
<feature type="compositionally biased region" description="Basic and acidic residues" evidence="8">
    <location>
        <begin position="197"/>
        <end position="207"/>
    </location>
</feature>
<dbReference type="Pfam" id="PF16540">
    <property type="entry name" value="MKLP1_Arf_bdg"/>
    <property type="match status" value="1"/>
</dbReference>
<dbReference type="PRINTS" id="PR00380">
    <property type="entry name" value="KINESINHEAVY"/>
</dbReference>
<dbReference type="GO" id="GO:0005634">
    <property type="term" value="C:nucleus"/>
    <property type="evidence" value="ECO:0007669"/>
    <property type="project" value="TreeGrafter"/>
</dbReference>
<keyword evidence="6" id="KW-0493">Microtubule</keyword>
<dbReference type="EMBL" id="HBUF01053190">
    <property type="protein sequence ID" value="CAG6622717.1"/>
    <property type="molecule type" value="Transcribed_RNA"/>
</dbReference>
<dbReference type="InterPro" id="IPR019821">
    <property type="entry name" value="Kinesin_motor_CS"/>
</dbReference>
<dbReference type="EMBL" id="HBUF01423344">
    <property type="protein sequence ID" value="CAG6741106.1"/>
    <property type="molecule type" value="Transcribed_RNA"/>
</dbReference>
<dbReference type="InterPro" id="IPR027417">
    <property type="entry name" value="P-loop_NTPase"/>
</dbReference>
<evidence type="ECO:0000256" key="2">
    <source>
        <dbReference type="ARBA" id="ARBA00022741"/>
    </source>
</evidence>
<dbReference type="SUPFAM" id="SSF52540">
    <property type="entry name" value="P-loop containing nucleoside triphosphate hydrolases"/>
    <property type="match status" value="1"/>
</dbReference>
<comment type="similarity">
    <text evidence="5 6">Belongs to the TRAFAC class myosin-kinesin ATPase superfamily. Kinesin family.</text>
</comment>
<evidence type="ECO:0000256" key="8">
    <source>
        <dbReference type="SAM" id="MobiDB-lite"/>
    </source>
</evidence>
<dbReference type="GO" id="GO:0007018">
    <property type="term" value="P:microtubule-based movement"/>
    <property type="evidence" value="ECO:0007669"/>
    <property type="project" value="InterPro"/>
</dbReference>
<comment type="subcellular location">
    <subcellularLocation>
        <location evidence="1">Cytoplasm</location>
        <location evidence="1">Cytoskeleton</location>
    </subcellularLocation>
</comment>
<feature type="compositionally biased region" description="Polar residues" evidence="8">
    <location>
        <begin position="705"/>
        <end position="721"/>
    </location>
</feature>
<evidence type="ECO:0000256" key="7">
    <source>
        <dbReference type="SAM" id="Coils"/>
    </source>
</evidence>
<accession>A0A8D8Q239</accession>
<dbReference type="GO" id="GO:0003777">
    <property type="term" value="F:microtubule motor activity"/>
    <property type="evidence" value="ECO:0007669"/>
    <property type="project" value="InterPro"/>
</dbReference>
<dbReference type="PANTHER" id="PTHR24115">
    <property type="entry name" value="KINESIN-RELATED"/>
    <property type="match status" value="1"/>
</dbReference>
<protein>
    <recommendedName>
        <fullName evidence="6">Kinesin-like protein</fullName>
    </recommendedName>
</protein>
<dbReference type="Pfam" id="PF00225">
    <property type="entry name" value="Kinesin"/>
    <property type="match status" value="1"/>
</dbReference>
<keyword evidence="3 5" id="KW-0067">ATP-binding</keyword>
<dbReference type="GO" id="GO:0005871">
    <property type="term" value="C:kinesin complex"/>
    <property type="evidence" value="ECO:0007669"/>
    <property type="project" value="TreeGrafter"/>
</dbReference>
<keyword evidence="2 5" id="KW-0547">Nucleotide-binding</keyword>
<dbReference type="EMBL" id="HBUF01588840">
    <property type="protein sequence ID" value="CAG6772656.1"/>
    <property type="molecule type" value="Transcribed_RNA"/>
</dbReference>
<evidence type="ECO:0000256" key="4">
    <source>
        <dbReference type="ARBA" id="ARBA00023212"/>
    </source>
</evidence>
<dbReference type="GO" id="GO:0016887">
    <property type="term" value="F:ATP hydrolysis activity"/>
    <property type="evidence" value="ECO:0007669"/>
    <property type="project" value="TreeGrafter"/>
</dbReference>
<evidence type="ECO:0000256" key="5">
    <source>
        <dbReference type="PROSITE-ProRule" id="PRU00283"/>
    </source>
</evidence>
<dbReference type="GO" id="GO:0008017">
    <property type="term" value="F:microtubule binding"/>
    <property type="evidence" value="ECO:0007669"/>
    <property type="project" value="InterPro"/>
</dbReference>
<dbReference type="PROSITE" id="PS00411">
    <property type="entry name" value="KINESIN_MOTOR_1"/>
    <property type="match status" value="1"/>
</dbReference>
<reference evidence="10" key="1">
    <citation type="submission" date="2021-05" db="EMBL/GenBank/DDBJ databases">
        <authorList>
            <person name="Alioto T."/>
            <person name="Alioto T."/>
            <person name="Gomez Garrido J."/>
        </authorList>
    </citation>
    <scope>NUCLEOTIDE SEQUENCE</scope>
</reference>
<dbReference type="InterPro" id="IPR032384">
    <property type="entry name" value="Kif23_Arf-bd"/>
</dbReference>
<evidence type="ECO:0000259" key="9">
    <source>
        <dbReference type="PROSITE" id="PS50067"/>
    </source>
</evidence>
<dbReference type="Gene3D" id="3.40.850.10">
    <property type="entry name" value="Kinesin motor domain"/>
    <property type="match status" value="1"/>
</dbReference>
<dbReference type="PANTHER" id="PTHR24115:SF600">
    <property type="entry name" value="KINESIN-LIKE PROTEIN KIF23"/>
    <property type="match status" value="1"/>
</dbReference>
<dbReference type="AlphaFoldDB" id="A0A8D8Q239"/>
<evidence type="ECO:0000313" key="10">
    <source>
        <dbReference type="EMBL" id="CAG6622719.1"/>
    </source>
</evidence>
<dbReference type="EMBL" id="HBUF01588841">
    <property type="protein sequence ID" value="CAG6772659.1"/>
    <property type="molecule type" value="Transcribed_RNA"/>
</dbReference>
<dbReference type="EMBL" id="HBUF01053192">
    <property type="protein sequence ID" value="CAG6622719.1"/>
    <property type="molecule type" value="Transcribed_RNA"/>
</dbReference>
<proteinExistence type="inferred from homology"/>
<evidence type="ECO:0000256" key="1">
    <source>
        <dbReference type="ARBA" id="ARBA00004245"/>
    </source>
</evidence>
<feature type="compositionally biased region" description="Low complexity" evidence="8">
    <location>
        <begin position="682"/>
        <end position="691"/>
    </location>
</feature>